<gene>
    <name evidence="2" type="ORF">OCBIM_22032642mg</name>
</gene>
<proteinExistence type="predicted"/>
<dbReference type="EMBL" id="KQ421625">
    <property type="protein sequence ID" value="KOF76995.1"/>
    <property type="molecule type" value="Genomic_DNA"/>
</dbReference>
<evidence type="ECO:0000313" key="2">
    <source>
        <dbReference type="EMBL" id="KOF76995.1"/>
    </source>
</evidence>
<name>A0A0L8GKD1_OCTBM</name>
<protein>
    <submittedName>
        <fullName evidence="2">Uncharacterized protein</fullName>
    </submittedName>
</protein>
<keyword evidence="1" id="KW-1133">Transmembrane helix</keyword>
<feature type="transmembrane region" description="Helical" evidence="1">
    <location>
        <begin position="32"/>
        <end position="51"/>
    </location>
</feature>
<keyword evidence="1" id="KW-0472">Membrane</keyword>
<dbReference type="AlphaFoldDB" id="A0A0L8GKD1"/>
<accession>A0A0L8GKD1</accession>
<reference evidence="2" key="1">
    <citation type="submission" date="2015-07" db="EMBL/GenBank/DDBJ databases">
        <title>MeaNS - Measles Nucleotide Surveillance Program.</title>
        <authorList>
            <person name="Tran T."/>
            <person name="Druce J."/>
        </authorList>
    </citation>
    <scope>NUCLEOTIDE SEQUENCE</scope>
    <source>
        <strain evidence="2">UCB-OBI-ISO-001</strain>
        <tissue evidence="2">Gonad</tissue>
    </source>
</reference>
<keyword evidence="1" id="KW-0812">Transmembrane</keyword>
<sequence length="60" mass="7182">MLQSLFCHLLLLKCRKFPKFGIYICRSKLLRRSILLFLIIFFLSSFLSLSVKVKLYKIKI</sequence>
<organism evidence="2">
    <name type="scientific">Octopus bimaculoides</name>
    <name type="common">California two-spotted octopus</name>
    <dbReference type="NCBI Taxonomy" id="37653"/>
    <lineage>
        <taxon>Eukaryota</taxon>
        <taxon>Metazoa</taxon>
        <taxon>Spiralia</taxon>
        <taxon>Lophotrochozoa</taxon>
        <taxon>Mollusca</taxon>
        <taxon>Cephalopoda</taxon>
        <taxon>Coleoidea</taxon>
        <taxon>Octopodiformes</taxon>
        <taxon>Octopoda</taxon>
        <taxon>Incirrata</taxon>
        <taxon>Octopodidae</taxon>
        <taxon>Octopus</taxon>
    </lineage>
</organism>
<evidence type="ECO:0000256" key="1">
    <source>
        <dbReference type="SAM" id="Phobius"/>
    </source>
</evidence>